<keyword evidence="5 6" id="KW-0687">Ribonucleoprotein</keyword>
<dbReference type="HAMAP" id="MF_01369_B">
    <property type="entry name" value="Ribosomal_uL23_B"/>
    <property type="match status" value="1"/>
</dbReference>
<dbReference type="GO" id="GO:0003735">
    <property type="term" value="F:structural constituent of ribosome"/>
    <property type="evidence" value="ECO:0007669"/>
    <property type="project" value="InterPro"/>
</dbReference>
<keyword evidence="2 6" id="KW-0699">rRNA-binding</keyword>
<dbReference type="Pfam" id="PF00276">
    <property type="entry name" value="Ribosomal_L23"/>
    <property type="match status" value="1"/>
</dbReference>
<comment type="similarity">
    <text evidence="1 6">Belongs to the universal ribosomal protein uL23 family.</text>
</comment>
<accession>A0A1M4YY37</accession>
<evidence type="ECO:0000256" key="3">
    <source>
        <dbReference type="ARBA" id="ARBA00022884"/>
    </source>
</evidence>
<dbReference type="GO" id="GO:0005840">
    <property type="term" value="C:ribosome"/>
    <property type="evidence" value="ECO:0007669"/>
    <property type="project" value="UniProtKB-KW"/>
</dbReference>
<dbReference type="NCBIfam" id="NF004359">
    <property type="entry name" value="PRK05738.1-3"/>
    <property type="match status" value="1"/>
</dbReference>
<name>A0A1M4YY37_9FIRM</name>
<dbReference type="NCBIfam" id="NF004366">
    <property type="entry name" value="PRK05738.3-2"/>
    <property type="match status" value="1"/>
</dbReference>
<protein>
    <recommendedName>
        <fullName evidence="6">Large ribosomal subunit protein uL23</fullName>
    </recommendedName>
</protein>
<comment type="subunit">
    <text evidence="6">Part of the 50S ribosomal subunit. Contacts protein L29, and trigger factor when it is bound to the ribosome.</text>
</comment>
<evidence type="ECO:0000256" key="1">
    <source>
        <dbReference type="ARBA" id="ARBA00006700"/>
    </source>
</evidence>
<evidence type="ECO:0000256" key="6">
    <source>
        <dbReference type="HAMAP-Rule" id="MF_01369"/>
    </source>
</evidence>
<dbReference type="SUPFAM" id="SSF54189">
    <property type="entry name" value="Ribosomal proteins S24e, L23 and L15e"/>
    <property type="match status" value="1"/>
</dbReference>
<comment type="function">
    <text evidence="6">One of the early assembly proteins it binds 23S rRNA. One of the proteins that surrounds the polypeptide exit tunnel on the outside of the ribosome. Forms the main docking site for trigger factor binding to the ribosome.</text>
</comment>
<gene>
    <name evidence="6" type="primary">rplW</name>
    <name evidence="7" type="ORF">SAMN02745218_01462</name>
</gene>
<dbReference type="FunFam" id="3.30.70.330:FF:000001">
    <property type="entry name" value="50S ribosomal protein L23"/>
    <property type="match status" value="1"/>
</dbReference>
<dbReference type="PANTHER" id="PTHR11620">
    <property type="entry name" value="60S RIBOSOMAL PROTEIN L23A"/>
    <property type="match status" value="1"/>
</dbReference>
<evidence type="ECO:0000256" key="5">
    <source>
        <dbReference type="ARBA" id="ARBA00023274"/>
    </source>
</evidence>
<dbReference type="RefSeq" id="WP_027357478.1">
    <property type="nucleotide sequence ID" value="NZ_FQUW01000015.1"/>
</dbReference>
<dbReference type="AlphaFoldDB" id="A0A1M4YY37"/>
<dbReference type="InterPro" id="IPR013025">
    <property type="entry name" value="Ribosomal_uL23-like"/>
</dbReference>
<evidence type="ECO:0000256" key="4">
    <source>
        <dbReference type="ARBA" id="ARBA00022980"/>
    </source>
</evidence>
<dbReference type="NCBIfam" id="NF004364">
    <property type="entry name" value="PRK05738.2-5"/>
    <property type="match status" value="1"/>
</dbReference>
<organism evidence="7 8">
    <name type="scientific">Desulfofundulus australicus DSM 11792</name>
    <dbReference type="NCBI Taxonomy" id="1121425"/>
    <lineage>
        <taxon>Bacteria</taxon>
        <taxon>Bacillati</taxon>
        <taxon>Bacillota</taxon>
        <taxon>Clostridia</taxon>
        <taxon>Eubacteriales</taxon>
        <taxon>Peptococcaceae</taxon>
        <taxon>Desulfofundulus</taxon>
    </lineage>
</organism>
<proteinExistence type="inferred from homology"/>
<keyword evidence="4 6" id="KW-0689">Ribosomal protein</keyword>
<dbReference type="Gene3D" id="3.30.70.330">
    <property type="match status" value="1"/>
</dbReference>
<dbReference type="EMBL" id="FQUW01000015">
    <property type="protein sequence ID" value="SHF10625.1"/>
    <property type="molecule type" value="Genomic_DNA"/>
</dbReference>
<keyword evidence="3 6" id="KW-0694">RNA-binding</keyword>
<dbReference type="NCBIfam" id="NF004363">
    <property type="entry name" value="PRK05738.2-4"/>
    <property type="match status" value="1"/>
</dbReference>
<dbReference type="InterPro" id="IPR012678">
    <property type="entry name" value="Ribosomal_uL23/eL15/eS24_sf"/>
</dbReference>
<reference evidence="8" key="1">
    <citation type="submission" date="2016-11" db="EMBL/GenBank/DDBJ databases">
        <authorList>
            <person name="Varghese N."/>
            <person name="Submissions S."/>
        </authorList>
    </citation>
    <scope>NUCLEOTIDE SEQUENCE [LARGE SCALE GENOMIC DNA]</scope>
    <source>
        <strain evidence="8">DSM 11792</strain>
    </source>
</reference>
<dbReference type="GO" id="GO:1990904">
    <property type="term" value="C:ribonucleoprotein complex"/>
    <property type="evidence" value="ECO:0007669"/>
    <property type="project" value="UniProtKB-KW"/>
</dbReference>
<dbReference type="GO" id="GO:0006412">
    <property type="term" value="P:translation"/>
    <property type="evidence" value="ECO:0007669"/>
    <property type="project" value="UniProtKB-UniRule"/>
</dbReference>
<sequence length="95" mass="11019">MKNPRDILKRPVITEKSMSLLADNKYTFIVDPRANKVEIKKAVEELFKVKVEKVNTMRVKGKTRRVRNVVGRRPEVKKAIVTLRKGDKIELFEGV</sequence>
<evidence type="ECO:0000313" key="7">
    <source>
        <dbReference type="EMBL" id="SHF10625.1"/>
    </source>
</evidence>
<keyword evidence="8" id="KW-1185">Reference proteome</keyword>
<dbReference type="InterPro" id="IPR012677">
    <property type="entry name" value="Nucleotide-bd_a/b_plait_sf"/>
</dbReference>
<dbReference type="OrthoDB" id="9793353at2"/>
<evidence type="ECO:0000256" key="2">
    <source>
        <dbReference type="ARBA" id="ARBA00022730"/>
    </source>
</evidence>
<evidence type="ECO:0000313" key="8">
    <source>
        <dbReference type="Proteomes" id="UP000184196"/>
    </source>
</evidence>
<dbReference type="Proteomes" id="UP000184196">
    <property type="component" value="Unassembled WGS sequence"/>
</dbReference>
<dbReference type="GO" id="GO:0019843">
    <property type="term" value="F:rRNA binding"/>
    <property type="evidence" value="ECO:0007669"/>
    <property type="project" value="UniProtKB-UniRule"/>
</dbReference>